<proteinExistence type="predicted"/>
<protein>
    <submittedName>
        <fullName evidence="2">Uncharacterized protein</fullName>
    </submittedName>
</protein>
<accession>A0A9J6H255</accession>
<feature type="region of interest" description="Disordered" evidence="1">
    <location>
        <begin position="1"/>
        <end position="78"/>
    </location>
</feature>
<dbReference type="AlphaFoldDB" id="A0A9J6H255"/>
<feature type="compositionally biased region" description="Polar residues" evidence="1">
    <location>
        <begin position="24"/>
        <end position="34"/>
    </location>
</feature>
<evidence type="ECO:0000313" key="2">
    <source>
        <dbReference type="EMBL" id="KAH9380796.1"/>
    </source>
</evidence>
<keyword evidence="3" id="KW-1185">Reference proteome</keyword>
<feature type="compositionally biased region" description="Polar residues" evidence="1">
    <location>
        <begin position="47"/>
        <end position="70"/>
    </location>
</feature>
<organism evidence="2 3">
    <name type="scientific">Haemaphysalis longicornis</name>
    <name type="common">Bush tick</name>
    <dbReference type="NCBI Taxonomy" id="44386"/>
    <lineage>
        <taxon>Eukaryota</taxon>
        <taxon>Metazoa</taxon>
        <taxon>Ecdysozoa</taxon>
        <taxon>Arthropoda</taxon>
        <taxon>Chelicerata</taxon>
        <taxon>Arachnida</taxon>
        <taxon>Acari</taxon>
        <taxon>Parasitiformes</taxon>
        <taxon>Ixodida</taxon>
        <taxon>Ixodoidea</taxon>
        <taxon>Ixodidae</taxon>
        <taxon>Haemaphysalinae</taxon>
        <taxon>Haemaphysalis</taxon>
    </lineage>
</organism>
<dbReference type="EMBL" id="JABSTR010000010">
    <property type="protein sequence ID" value="KAH9380796.1"/>
    <property type="molecule type" value="Genomic_DNA"/>
</dbReference>
<name>A0A9J6H255_HAELO</name>
<dbReference type="VEuPathDB" id="VectorBase:HLOH_047868"/>
<comment type="caution">
    <text evidence="2">The sequence shown here is derived from an EMBL/GenBank/DDBJ whole genome shotgun (WGS) entry which is preliminary data.</text>
</comment>
<reference evidence="2 3" key="1">
    <citation type="journal article" date="2020" name="Cell">
        <title>Large-Scale Comparative Analyses of Tick Genomes Elucidate Their Genetic Diversity and Vector Capacities.</title>
        <authorList>
            <consortium name="Tick Genome and Microbiome Consortium (TIGMIC)"/>
            <person name="Jia N."/>
            <person name="Wang J."/>
            <person name="Shi W."/>
            <person name="Du L."/>
            <person name="Sun Y."/>
            <person name="Zhan W."/>
            <person name="Jiang J.F."/>
            <person name="Wang Q."/>
            <person name="Zhang B."/>
            <person name="Ji P."/>
            <person name="Bell-Sakyi L."/>
            <person name="Cui X.M."/>
            <person name="Yuan T.T."/>
            <person name="Jiang B.G."/>
            <person name="Yang W.F."/>
            <person name="Lam T.T."/>
            <person name="Chang Q.C."/>
            <person name="Ding S.J."/>
            <person name="Wang X.J."/>
            <person name="Zhu J.G."/>
            <person name="Ruan X.D."/>
            <person name="Zhao L."/>
            <person name="Wei J.T."/>
            <person name="Ye R.Z."/>
            <person name="Que T.C."/>
            <person name="Du C.H."/>
            <person name="Zhou Y.H."/>
            <person name="Cheng J.X."/>
            <person name="Dai P.F."/>
            <person name="Guo W.B."/>
            <person name="Han X.H."/>
            <person name="Huang E.J."/>
            <person name="Li L.F."/>
            <person name="Wei W."/>
            <person name="Gao Y.C."/>
            <person name="Liu J.Z."/>
            <person name="Shao H.Z."/>
            <person name="Wang X."/>
            <person name="Wang C.C."/>
            <person name="Yang T.C."/>
            <person name="Huo Q.B."/>
            <person name="Li W."/>
            <person name="Chen H.Y."/>
            <person name="Chen S.E."/>
            <person name="Zhou L.G."/>
            <person name="Ni X.B."/>
            <person name="Tian J.H."/>
            <person name="Sheng Y."/>
            <person name="Liu T."/>
            <person name="Pan Y.S."/>
            <person name="Xia L.Y."/>
            <person name="Li J."/>
            <person name="Zhao F."/>
            <person name="Cao W.C."/>
        </authorList>
    </citation>
    <scope>NUCLEOTIDE SEQUENCE [LARGE SCALE GENOMIC DNA]</scope>
    <source>
        <strain evidence="2">HaeL-2018</strain>
    </source>
</reference>
<evidence type="ECO:0000256" key="1">
    <source>
        <dbReference type="SAM" id="MobiDB-lite"/>
    </source>
</evidence>
<gene>
    <name evidence="2" type="ORF">HPB48_020250</name>
</gene>
<evidence type="ECO:0000313" key="3">
    <source>
        <dbReference type="Proteomes" id="UP000821853"/>
    </source>
</evidence>
<dbReference type="Proteomes" id="UP000821853">
    <property type="component" value="Chromosome 8"/>
</dbReference>
<sequence length="102" mass="11103">MASHLQQLLQWEHRRAPPTWLNEPVTSPTEQLQPAAQRPPTPPLSANIGTTQTVGAREQQQGKPHTNPASITVPAPEQFPPLPPLPLIVGAVQTSAIPRYNL</sequence>